<reference evidence="2" key="1">
    <citation type="submission" date="2014-09" db="EMBL/GenBank/DDBJ databases">
        <authorList>
            <person name="Sharma Rahul"/>
            <person name="Thines Marco"/>
        </authorList>
    </citation>
    <scope>NUCLEOTIDE SEQUENCE [LARGE SCALE GENOMIC DNA]</scope>
</reference>
<protein>
    <submittedName>
        <fullName evidence="1">Uncharacterized protein</fullName>
    </submittedName>
</protein>
<evidence type="ECO:0000313" key="2">
    <source>
        <dbReference type="Proteomes" id="UP000054928"/>
    </source>
</evidence>
<dbReference type="Proteomes" id="UP000054928">
    <property type="component" value="Unassembled WGS sequence"/>
</dbReference>
<keyword evidence="2" id="KW-1185">Reference proteome</keyword>
<name>A0A0P1ANS2_PLAHL</name>
<sequence length="67" mass="7696">MPTSKIYEVNAECVELFLRRIFVNGWPSRLQIHRTNFSGSSSSIHLRKVESIIWFTLDPVTQAGMIS</sequence>
<evidence type="ECO:0000313" key="1">
    <source>
        <dbReference type="EMBL" id="CEG42857.1"/>
    </source>
</evidence>
<dbReference type="EMBL" id="CCYD01000645">
    <property type="protein sequence ID" value="CEG42857.1"/>
    <property type="molecule type" value="Genomic_DNA"/>
</dbReference>
<proteinExistence type="predicted"/>
<dbReference type="AlphaFoldDB" id="A0A0P1ANS2"/>
<dbReference type="RefSeq" id="XP_036263244.1">
    <property type="nucleotide sequence ID" value="XM_036407550.1"/>
</dbReference>
<organism evidence="1 2">
    <name type="scientific">Plasmopara halstedii</name>
    <name type="common">Downy mildew of sunflower</name>
    <dbReference type="NCBI Taxonomy" id="4781"/>
    <lineage>
        <taxon>Eukaryota</taxon>
        <taxon>Sar</taxon>
        <taxon>Stramenopiles</taxon>
        <taxon>Oomycota</taxon>
        <taxon>Peronosporomycetes</taxon>
        <taxon>Peronosporales</taxon>
        <taxon>Peronosporaceae</taxon>
        <taxon>Plasmopara</taxon>
    </lineage>
</organism>
<dbReference type="GeneID" id="59052654"/>
<accession>A0A0P1ANS2</accession>